<dbReference type="PANTHER" id="PTHR47658">
    <property type="entry name" value="HIGH MOBILITY GROUP B PROTEIN 12-RELATED"/>
    <property type="match status" value="1"/>
</dbReference>
<feature type="region of interest" description="Disordered" evidence="2">
    <location>
        <begin position="45"/>
        <end position="75"/>
    </location>
</feature>
<comment type="caution">
    <text evidence="4">The sequence shown here is derived from an EMBL/GenBank/DDBJ whole genome shotgun (WGS) entry which is preliminary data.</text>
</comment>
<keyword evidence="1" id="KW-0539">Nucleus</keyword>
<sequence>MALLHNVVSYIEFLQNKIREVQNALVPHSSELGFGPLWTPRRLLSSTEKEENCHPDPWKRRQPRVGSENLVQDSESGVRQKLVLYSSSSPSENGDSGPWLVSMALSPSHLSPVIPQILPITFLGLSPSLLSSPVTDATVGGLVPPVLFEEVQICGSPAQESTVLHPDLDHNYQLHKGISTQQDGSQGDKLHPEIRTDTELKIKRVNPGSKPRAQGKAMEGKVNPAASSPPVNLQTCGKVGKRPGISTLKAARKKCVNGFLMFCRMNRRTYLREFPGTASTAATKYLADLWRVMSEQERRPYCMKALQFSMMNDRLVKQRNPIPQEDLLQPKPFHVLLAEKSFLVDAP</sequence>
<dbReference type="InterPro" id="IPR009071">
    <property type="entry name" value="HMG_box_dom"/>
</dbReference>
<feature type="region of interest" description="Disordered" evidence="2">
    <location>
        <begin position="205"/>
        <end position="229"/>
    </location>
</feature>
<evidence type="ECO:0000313" key="4">
    <source>
        <dbReference type="EMBL" id="DBA20339.1"/>
    </source>
</evidence>
<organism evidence="4 5">
    <name type="scientific">Pyxicephalus adspersus</name>
    <name type="common">African bullfrog</name>
    <dbReference type="NCBI Taxonomy" id="30357"/>
    <lineage>
        <taxon>Eukaryota</taxon>
        <taxon>Metazoa</taxon>
        <taxon>Chordata</taxon>
        <taxon>Craniata</taxon>
        <taxon>Vertebrata</taxon>
        <taxon>Euteleostomi</taxon>
        <taxon>Amphibia</taxon>
        <taxon>Batrachia</taxon>
        <taxon>Anura</taxon>
        <taxon>Neobatrachia</taxon>
        <taxon>Ranoidea</taxon>
        <taxon>Pyxicephalidae</taxon>
        <taxon>Pyxicephalinae</taxon>
        <taxon>Pyxicephalus</taxon>
    </lineage>
</organism>
<dbReference type="Pfam" id="PF00505">
    <property type="entry name" value="HMG_box"/>
    <property type="match status" value="1"/>
</dbReference>
<feature type="DNA-binding region" description="HMG box" evidence="1">
    <location>
        <begin position="252"/>
        <end position="320"/>
    </location>
</feature>
<proteinExistence type="predicted"/>
<dbReference type="PANTHER" id="PTHR47658:SF1">
    <property type="entry name" value="MEIOSIS INITIATOR PROTEIN"/>
    <property type="match status" value="1"/>
</dbReference>
<dbReference type="Proteomes" id="UP001181693">
    <property type="component" value="Unassembled WGS sequence"/>
</dbReference>
<dbReference type="InterPro" id="IPR036910">
    <property type="entry name" value="HMG_box_dom_sf"/>
</dbReference>
<feature type="compositionally biased region" description="Basic and acidic residues" evidence="2">
    <location>
        <begin position="47"/>
        <end position="59"/>
    </location>
</feature>
<protein>
    <recommendedName>
        <fullName evidence="3">HMG box domain-containing protein</fullName>
    </recommendedName>
</protein>
<dbReference type="CDD" id="cd21977">
    <property type="entry name" value="HMG-box_BHMG1"/>
    <property type="match status" value="1"/>
</dbReference>
<evidence type="ECO:0000259" key="3">
    <source>
        <dbReference type="PROSITE" id="PS50118"/>
    </source>
</evidence>
<dbReference type="GO" id="GO:0003677">
    <property type="term" value="F:DNA binding"/>
    <property type="evidence" value="ECO:0007669"/>
    <property type="project" value="UniProtKB-UniRule"/>
</dbReference>
<reference evidence="4" key="1">
    <citation type="thesis" date="2020" institute="ProQuest LLC" country="789 East Eisenhower Parkway, Ann Arbor, MI, USA">
        <title>Comparative Genomics and Chromosome Evolution.</title>
        <authorList>
            <person name="Mudd A.B."/>
        </authorList>
    </citation>
    <scope>NUCLEOTIDE SEQUENCE</scope>
    <source>
        <strain evidence="4">1538</strain>
        <tissue evidence="4">Blood</tissue>
    </source>
</reference>
<name>A0AAV2ZPR5_PYXAD</name>
<gene>
    <name evidence="4" type="ORF">GDO54_017130</name>
</gene>
<dbReference type="Gene3D" id="1.10.30.10">
    <property type="entry name" value="High mobility group box domain"/>
    <property type="match status" value="1"/>
</dbReference>
<accession>A0AAV2ZPR5</accession>
<dbReference type="SMART" id="SM00398">
    <property type="entry name" value="HMG"/>
    <property type="match status" value="1"/>
</dbReference>
<dbReference type="AlphaFoldDB" id="A0AAV2ZPR5"/>
<keyword evidence="5" id="KW-1185">Reference proteome</keyword>
<dbReference type="GO" id="GO:0005634">
    <property type="term" value="C:nucleus"/>
    <property type="evidence" value="ECO:0007669"/>
    <property type="project" value="UniProtKB-UniRule"/>
</dbReference>
<dbReference type="PROSITE" id="PS50118">
    <property type="entry name" value="HMG_BOX_2"/>
    <property type="match status" value="1"/>
</dbReference>
<evidence type="ECO:0000256" key="1">
    <source>
        <dbReference type="PROSITE-ProRule" id="PRU00267"/>
    </source>
</evidence>
<dbReference type="SUPFAM" id="SSF47095">
    <property type="entry name" value="HMG-box"/>
    <property type="match status" value="1"/>
</dbReference>
<evidence type="ECO:0000256" key="2">
    <source>
        <dbReference type="SAM" id="MobiDB-lite"/>
    </source>
</evidence>
<keyword evidence="1" id="KW-0238">DNA-binding</keyword>
<evidence type="ECO:0000313" key="5">
    <source>
        <dbReference type="Proteomes" id="UP001181693"/>
    </source>
</evidence>
<feature type="domain" description="HMG box" evidence="3">
    <location>
        <begin position="252"/>
        <end position="320"/>
    </location>
</feature>
<dbReference type="EMBL" id="DYDO01000007">
    <property type="protein sequence ID" value="DBA20339.1"/>
    <property type="molecule type" value="Genomic_DNA"/>
</dbReference>